<dbReference type="EMBL" id="JBITYG010000011">
    <property type="protein sequence ID" value="MFI9105103.1"/>
    <property type="molecule type" value="Genomic_DNA"/>
</dbReference>
<feature type="domain" description="ATPase BadF/BadG/BcrA/BcrD type" evidence="1">
    <location>
        <begin position="26"/>
        <end position="320"/>
    </location>
</feature>
<dbReference type="Gene3D" id="3.30.420.40">
    <property type="match status" value="2"/>
</dbReference>
<protein>
    <submittedName>
        <fullName evidence="2">N-acetylglucosamine kinase</fullName>
    </submittedName>
</protein>
<dbReference type="InterPro" id="IPR052519">
    <property type="entry name" value="Euk-type_GlcNAc_Kinase"/>
</dbReference>
<keyword evidence="2" id="KW-0418">Kinase</keyword>
<dbReference type="SUPFAM" id="SSF53067">
    <property type="entry name" value="Actin-like ATPase domain"/>
    <property type="match status" value="1"/>
</dbReference>
<dbReference type="Pfam" id="PF01869">
    <property type="entry name" value="BcrAD_BadFG"/>
    <property type="match status" value="1"/>
</dbReference>
<dbReference type="PANTHER" id="PTHR43190">
    <property type="entry name" value="N-ACETYL-D-GLUCOSAMINE KINASE"/>
    <property type="match status" value="1"/>
</dbReference>
<sequence length="359" mass="35611">MNEIHNRSHRGDDDRRSTRAGRSLVVGIDAGGTRIRAYLAEAAAGTGPTATDEAGRAGGVIGEGAGGPGNAMSVPRPELTRHLAAALGAAVPVELRGSVAAVLGGFAGAAPDTGPDAGHDLALSCLGAALAETGIDAAKVAVRGDIEIAFASAPGMPADGLLLIAGTGAASARITGRRQELTVDGDGWLLGDEGGGFWLGREAVRAALRALNGRGPWTSLVGAVAAHYLASGGDPAGFPGPVEGTDRQRLGELRDLIVPLVYAQPPVRLAALSPLVVAADRAGDPVAGELLDAAAAELGRTVAALRPVAGEPLVVTGGLLAPAGPLLGRLSRRALAMGLRVVPVPDGGAGAVALARLLT</sequence>
<evidence type="ECO:0000313" key="3">
    <source>
        <dbReference type="Proteomes" id="UP001614394"/>
    </source>
</evidence>
<comment type="caution">
    <text evidence="2">The sequence shown here is derived from an EMBL/GenBank/DDBJ whole genome shotgun (WGS) entry which is preliminary data.</text>
</comment>
<dbReference type="Proteomes" id="UP001614394">
    <property type="component" value="Unassembled WGS sequence"/>
</dbReference>
<name>A0ABW8CFA7_9ACTN</name>
<evidence type="ECO:0000259" key="1">
    <source>
        <dbReference type="Pfam" id="PF01869"/>
    </source>
</evidence>
<reference evidence="2 3" key="1">
    <citation type="submission" date="2024-10" db="EMBL/GenBank/DDBJ databases">
        <title>The Natural Products Discovery Center: Release of the First 8490 Sequenced Strains for Exploring Actinobacteria Biosynthetic Diversity.</title>
        <authorList>
            <person name="Kalkreuter E."/>
            <person name="Kautsar S.A."/>
            <person name="Yang D."/>
            <person name="Bader C.D."/>
            <person name="Teijaro C.N."/>
            <person name="Fluegel L."/>
            <person name="Davis C.M."/>
            <person name="Simpson J.R."/>
            <person name="Lauterbach L."/>
            <person name="Steele A.D."/>
            <person name="Gui C."/>
            <person name="Meng S."/>
            <person name="Li G."/>
            <person name="Viehrig K."/>
            <person name="Ye F."/>
            <person name="Su P."/>
            <person name="Kiefer A.F."/>
            <person name="Nichols A."/>
            <person name="Cepeda A.J."/>
            <person name="Yan W."/>
            <person name="Fan B."/>
            <person name="Jiang Y."/>
            <person name="Adhikari A."/>
            <person name="Zheng C.-J."/>
            <person name="Schuster L."/>
            <person name="Cowan T.M."/>
            <person name="Smanski M.J."/>
            <person name="Chevrette M.G."/>
            <person name="De Carvalho L.P.S."/>
            <person name="Shen B."/>
        </authorList>
    </citation>
    <scope>NUCLEOTIDE SEQUENCE [LARGE SCALE GENOMIC DNA]</scope>
    <source>
        <strain evidence="2 3">NPDC053399</strain>
    </source>
</reference>
<proteinExistence type="predicted"/>
<dbReference type="InterPro" id="IPR043129">
    <property type="entry name" value="ATPase_NBD"/>
</dbReference>
<evidence type="ECO:0000313" key="2">
    <source>
        <dbReference type="EMBL" id="MFI9105103.1"/>
    </source>
</evidence>
<accession>A0ABW8CFA7</accession>
<gene>
    <name evidence="2" type="ORF">ACIGXA_31805</name>
</gene>
<organism evidence="2 3">
    <name type="scientific">Streptomyces fildesensis</name>
    <dbReference type="NCBI Taxonomy" id="375757"/>
    <lineage>
        <taxon>Bacteria</taxon>
        <taxon>Bacillati</taxon>
        <taxon>Actinomycetota</taxon>
        <taxon>Actinomycetes</taxon>
        <taxon>Kitasatosporales</taxon>
        <taxon>Streptomycetaceae</taxon>
        <taxon>Streptomyces</taxon>
    </lineage>
</organism>
<dbReference type="RefSeq" id="WP_399655852.1">
    <property type="nucleotide sequence ID" value="NZ_JBITYG010000011.1"/>
</dbReference>
<dbReference type="PANTHER" id="PTHR43190:SF3">
    <property type="entry name" value="N-ACETYL-D-GLUCOSAMINE KINASE"/>
    <property type="match status" value="1"/>
</dbReference>
<dbReference type="InterPro" id="IPR002731">
    <property type="entry name" value="ATPase_BadF"/>
</dbReference>
<keyword evidence="2" id="KW-0808">Transferase</keyword>
<dbReference type="GO" id="GO:0016301">
    <property type="term" value="F:kinase activity"/>
    <property type="evidence" value="ECO:0007669"/>
    <property type="project" value="UniProtKB-KW"/>
</dbReference>
<keyword evidence="3" id="KW-1185">Reference proteome</keyword>